<dbReference type="Proteomes" id="UP000183613">
    <property type="component" value="Unassembled WGS sequence"/>
</dbReference>
<dbReference type="Pfam" id="PF06821">
    <property type="entry name" value="Ser_hydrolase"/>
    <property type="match status" value="1"/>
</dbReference>
<sequence>MGNDSIRYLIVPGWQGSSDDHWQTHWQNSLPNSARVEQADWLTPRCEDWIAALAEAIVADSTPVILIAHSLGCITVAHWAERAPESLLRQVRGALLVAPADVERPACAPALRNFAPIPTRPLPFPSQIVSSDNDAAVSAPRAMEFARQWGAEVGIISGAGHINVKSGHQRWEQGFAFLYRLQTRIEHGALRRA</sequence>
<dbReference type="AlphaFoldDB" id="A0A0J6GB45"/>
<dbReference type="OrthoDB" id="9804993at2"/>
<keyword evidence="2" id="KW-1185">Reference proteome</keyword>
<dbReference type="InterPro" id="IPR029058">
    <property type="entry name" value="AB_hydrolase_fold"/>
</dbReference>
<dbReference type="Gene3D" id="3.40.50.1820">
    <property type="entry name" value="alpha/beta hydrolase"/>
    <property type="match status" value="1"/>
</dbReference>
<comment type="caution">
    <text evidence="1">The sequence shown here is derived from an EMBL/GenBank/DDBJ whole genome shotgun (WGS) entry which is preliminary data.</text>
</comment>
<dbReference type="EMBL" id="FNUD01000002">
    <property type="protein sequence ID" value="SEE46684.1"/>
    <property type="molecule type" value="Genomic_DNA"/>
</dbReference>
<reference evidence="1" key="1">
    <citation type="submission" date="2016-10" db="EMBL/GenBank/DDBJ databases">
        <authorList>
            <person name="Varghese N."/>
            <person name="Submissions S."/>
        </authorList>
    </citation>
    <scope>NUCLEOTIDE SEQUENCE [LARGE SCALE GENOMIC DNA]</scope>
    <source>
        <strain evidence="1">LMG 25555</strain>
    </source>
</reference>
<dbReference type="GO" id="GO:0016787">
    <property type="term" value="F:hydrolase activity"/>
    <property type="evidence" value="ECO:0007669"/>
    <property type="project" value="InterPro"/>
</dbReference>
<dbReference type="RefSeq" id="WP_048361421.1">
    <property type="nucleotide sequence ID" value="NZ_FNUD01000002.1"/>
</dbReference>
<gene>
    <name evidence="1" type="ORF">SAMN04489800_0918</name>
</gene>
<proteinExistence type="predicted"/>
<name>A0A0J6GB45_PSEDM</name>
<dbReference type="InterPro" id="IPR010662">
    <property type="entry name" value="RBBP9/YdeN"/>
</dbReference>
<dbReference type="SUPFAM" id="SSF53474">
    <property type="entry name" value="alpha/beta-Hydrolases"/>
    <property type="match status" value="1"/>
</dbReference>
<protein>
    <recommendedName>
        <fullName evidence="3">Alpha/beta hydrolase family protein</fullName>
    </recommendedName>
</protein>
<evidence type="ECO:0008006" key="3">
    <source>
        <dbReference type="Google" id="ProtNLM"/>
    </source>
</evidence>
<evidence type="ECO:0000313" key="1">
    <source>
        <dbReference type="EMBL" id="SEE46684.1"/>
    </source>
</evidence>
<evidence type="ECO:0000313" key="2">
    <source>
        <dbReference type="Proteomes" id="UP000183613"/>
    </source>
</evidence>
<accession>A0A0J6GB45</accession>
<organism evidence="1 2">
    <name type="scientific">Pseudomonas deceptionensis</name>
    <dbReference type="NCBI Taxonomy" id="882211"/>
    <lineage>
        <taxon>Bacteria</taxon>
        <taxon>Pseudomonadati</taxon>
        <taxon>Pseudomonadota</taxon>
        <taxon>Gammaproteobacteria</taxon>
        <taxon>Pseudomonadales</taxon>
        <taxon>Pseudomonadaceae</taxon>
        <taxon>Pseudomonas</taxon>
    </lineage>
</organism>
<dbReference type="PATRIC" id="fig|882211.3.peg.3782"/>